<comment type="caution">
    <text evidence="1">The sequence shown here is derived from an EMBL/GenBank/DDBJ whole genome shotgun (WGS) entry which is preliminary data.</text>
</comment>
<evidence type="ECO:0000313" key="2">
    <source>
        <dbReference type="Proteomes" id="UP000003781"/>
    </source>
</evidence>
<name>A3IHQ6_9CHRO</name>
<reference evidence="1 2" key="1">
    <citation type="submission" date="2007-03" db="EMBL/GenBank/DDBJ databases">
        <authorList>
            <person name="Stal L."/>
            <person name="Ferriera S."/>
            <person name="Johnson J."/>
            <person name="Kravitz S."/>
            <person name="Beeson K."/>
            <person name="Sutton G."/>
            <person name="Rogers Y.-H."/>
            <person name="Friedman R."/>
            <person name="Frazier M."/>
            <person name="Venter J.C."/>
        </authorList>
    </citation>
    <scope>NUCLEOTIDE SEQUENCE [LARGE SCALE GENOMIC DNA]</scope>
    <source>
        <strain evidence="1 2">CCY0110</strain>
    </source>
</reference>
<evidence type="ECO:0000313" key="1">
    <source>
        <dbReference type="EMBL" id="EAZ93338.1"/>
    </source>
</evidence>
<gene>
    <name evidence="1" type="ORF">CY0110_16122</name>
</gene>
<proteinExistence type="predicted"/>
<keyword evidence="2" id="KW-1185">Reference proteome</keyword>
<organism evidence="1 2">
    <name type="scientific">Crocosphaera chwakensis CCY0110</name>
    <dbReference type="NCBI Taxonomy" id="391612"/>
    <lineage>
        <taxon>Bacteria</taxon>
        <taxon>Bacillati</taxon>
        <taxon>Cyanobacteriota</taxon>
        <taxon>Cyanophyceae</taxon>
        <taxon>Oscillatoriophycideae</taxon>
        <taxon>Chroococcales</taxon>
        <taxon>Aphanothecaceae</taxon>
        <taxon>Crocosphaera</taxon>
        <taxon>Crocosphaera chwakensis</taxon>
    </lineage>
</organism>
<accession>A3IHQ6</accession>
<sequence>MRSLDLNRDYNLLPTPELLI</sequence>
<dbReference type="AlphaFoldDB" id="A3IHQ6"/>
<dbReference type="EMBL" id="AAXW01000002">
    <property type="protein sequence ID" value="EAZ93338.1"/>
    <property type="molecule type" value="Genomic_DNA"/>
</dbReference>
<dbReference type="Proteomes" id="UP000003781">
    <property type="component" value="Unassembled WGS sequence"/>
</dbReference>
<protein>
    <submittedName>
        <fullName evidence="1">Uncharacterized protein</fullName>
    </submittedName>
</protein>